<dbReference type="PROSITE" id="PS51257">
    <property type="entry name" value="PROKAR_LIPOPROTEIN"/>
    <property type="match status" value="1"/>
</dbReference>
<keyword evidence="2" id="KW-1185">Reference proteome</keyword>
<accession>A0AAG5DWC8</accession>
<dbReference type="EnsemblMetazoa" id="ENSAATROPT016960">
    <property type="protein sequence ID" value="ENSAATROPP014943"/>
    <property type="gene ID" value="ENSAATROPG013877"/>
</dbReference>
<sequence length="157" mass="17734">MVERIKRHIQPSTHTHTQQSALFLACTGLGSVRGRLERQSVIYQIKRLLISLSGGFGFRIRLHRRTHANRTLLCQFKTERVNPTCRLVDVVRNEAFAGPYNRVLDGEKQGVLGAIWSTRSDEVAYGLYHVARTLQCCRNGTVGNLRKGSIYEPLTGL</sequence>
<organism evidence="1 2">
    <name type="scientific">Anopheles atroparvus</name>
    <name type="common">European mosquito</name>
    <dbReference type="NCBI Taxonomy" id="41427"/>
    <lineage>
        <taxon>Eukaryota</taxon>
        <taxon>Metazoa</taxon>
        <taxon>Ecdysozoa</taxon>
        <taxon>Arthropoda</taxon>
        <taxon>Hexapoda</taxon>
        <taxon>Insecta</taxon>
        <taxon>Pterygota</taxon>
        <taxon>Neoptera</taxon>
        <taxon>Endopterygota</taxon>
        <taxon>Diptera</taxon>
        <taxon>Nematocera</taxon>
        <taxon>Culicoidea</taxon>
        <taxon>Culicidae</taxon>
        <taxon>Anophelinae</taxon>
        <taxon>Anopheles</taxon>
    </lineage>
</organism>
<proteinExistence type="predicted"/>
<protein>
    <submittedName>
        <fullName evidence="1">Uncharacterized protein</fullName>
    </submittedName>
</protein>
<dbReference type="Proteomes" id="UP000075880">
    <property type="component" value="Unassembled WGS sequence"/>
</dbReference>
<dbReference type="AlphaFoldDB" id="A0AAG5DWC8"/>
<evidence type="ECO:0000313" key="2">
    <source>
        <dbReference type="Proteomes" id="UP000075880"/>
    </source>
</evidence>
<reference evidence="1" key="1">
    <citation type="submission" date="2024-04" db="UniProtKB">
        <authorList>
            <consortium name="EnsemblMetazoa"/>
        </authorList>
    </citation>
    <scope>IDENTIFICATION</scope>
    <source>
        <strain evidence="1">EBRO</strain>
    </source>
</reference>
<evidence type="ECO:0000313" key="1">
    <source>
        <dbReference type="EnsemblMetazoa" id="ENSAATROPP014943"/>
    </source>
</evidence>
<name>A0AAG5DWC8_ANOAO</name>